<dbReference type="InterPro" id="IPR036237">
    <property type="entry name" value="Xyl_isomerase-like_sf"/>
</dbReference>
<dbReference type="GO" id="GO:0016853">
    <property type="term" value="F:isomerase activity"/>
    <property type="evidence" value="ECO:0007669"/>
    <property type="project" value="UniProtKB-KW"/>
</dbReference>
<evidence type="ECO:0000313" key="2">
    <source>
        <dbReference type="Proteomes" id="UP000178606"/>
    </source>
</evidence>
<gene>
    <name evidence="1" type="ORF">A3F84_13395</name>
</gene>
<dbReference type="AlphaFoldDB" id="A0A1F6C3I2"/>
<keyword evidence="1" id="KW-0413">Isomerase</keyword>
<dbReference type="Gene3D" id="3.20.20.150">
    <property type="entry name" value="Divalent-metal-dependent TIM barrel enzymes"/>
    <property type="match status" value="1"/>
</dbReference>
<organism evidence="1 2">
    <name type="scientific">Handelsmanbacteria sp. (strain RIFCSPLOWO2_12_FULL_64_10)</name>
    <dbReference type="NCBI Taxonomy" id="1817868"/>
    <lineage>
        <taxon>Bacteria</taxon>
        <taxon>Candidatus Handelsmaniibacteriota</taxon>
    </lineage>
</organism>
<evidence type="ECO:0000313" key="1">
    <source>
        <dbReference type="EMBL" id="OGG43769.1"/>
    </source>
</evidence>
<proteinExistence type="predicted"/>
<comment type="caution">
    <text evidence="1">The sequence shown here is derived from an EMBL/GenBank/DDBJ whole genome shotgun (WGS) entry which is preliminary data.</text>
</comment>
<dbReference type="Proteomes" id="UP000178606">
    <property type="component" value="Unassembled WGS sequence"/>
</dbReference>
<dbReference type="SUPFAM" id="SSF51658">
    <property type="entry name" value="Xylose isomerase-like"/>
    <property type="match status" value="1"/>
</dbReference>
<accession>A0A1F6C3I2</accession>
<protein>
    <submittedName>
        <fullName evidence="1">Xylose isomerase</fullName>
    </submittedName>
</protein>
<reference evidence="1 2" key="1">
    <citation type="journal article" date="2016" name="Nat. Commun.">
        <title>Thousands of microbial genomes shed light on interconnected biogeochemical processes in an aquifer system.</title>
        <authorList>
            <person name="Anantharaman K."/>
            <person name="Brown C.T."/>
            <person name="Hug L.A."/>
            <person name="Sharon I."/>
            <person name="Castelle C.J."/>
            <person name="Probst A.J."/>
            <person name="Thomas B.C."/>
            <person name="Singh A."/>
            <person name="Wilkins M.J."/>
            <person name="Karaoz U."/>
            <person name="Brodie E.L."/>
            <person name="Williams K.H."/>
            <person name="Hubbard S.S."/>
            <person name="Banfield J.F."/>
        </authorList>
    </citation>
    <scope>NUCLEOTIDE SEQUENCE [LARGE SCALE GENOMIC DNA]</scope>
    <source>
        <strain evidence="2">RIFCSPLOWO2_12_FULL_64_10</strain>
    </source>
</reference>
<dbReference type="EMBL" id="MFKF01000426">
    <property type="protein sequence ID" value="OGG43769.1"/>
    <property type="molecule type" value="Genomic_DNA"/>
</dbReference>
<sequence>MPKTHEKASPPQIRHMASLWTLSGYGGRKGEWSIEEKLKHIKAAGFDGFLGRVPVVTREHVERHGLLFAATTDMGSAAEVMPKFKAIKEVGAACVNVQMLDHDTPTKTAVALARRVMAAADRLNMNASIEVHRDTCTETPEKAYALAEGFEKAERRPLKMTWDFSHPAIVKHLAPPYWDRLAERVDLIQLAQQFHFRPFNGHHCQIPALNHKGDFTPEFLHWLPFAEKVIEAWLQAATPGREMFVCPEQGPPSYALSVFPDRWKDVQAIRDEVDKLWRKHIKKWKPKE</sequence>
<name>A0A1F6C3I2_HANXR</name>